<evidence type="ECO:0000313" key="13">
    <source>
        <dbReference type="Proteomes" id="UP000078284"/>
    </source>
</evidence>
<evidence type="ECO:0000313" key="12">
    <source>
        <dbReference type="EMBL" id="OAO98756.1"/>
    </source>
</evidence>
<keyword evidence="1 9" id="KW-0479">Metal-binding</keyword>
<name>A0A178UXJ9_ARATH</name>
<comment type="function">
    <text evidence="9">Transcription factor that binds specifically to a 5'-AA[AG]G-3' consensus core sequence.</text>
</comment>
<dbReference type="AlphaFoldDB" id="A0A178UXJ9"/>
<evidence type="ECO:0000259" key="10">
    <source>
        <dbReference type="PROSITE" id="PS50884"/>
    </source>
</evidence>
<dbReference type="EMBL" id="LUHQ01000004">
    <property type="protein sequence ID" value="OAO98756.1"/>
    <property type="molecule type" value="Genomic_DNA"/>
</dbReference>
<accession>A0A178UXJ9</accession>
<dbReference type="GO" id="GO:0003700">
    <property type="term" value="F:DNA-binding transcription factor activity"/>
    <property type="evidence" value="ECO:0007669"/>
    <property type="project" value="UniProtKB-UniRule"/>
</dbReference>
<reference evidence="11 14" key="3">
    <citation type="submission" date="2019-12" db="EMBL/GenBank/DDBJ databases">
        <authorList>
            <person name="Jiao W.-B."/>
            <person name="Schneeberger K."/>
        </authorList>
    </citation>
    <scope>NUCLEOTIDE SEQUENCE [LARGE SCALE GENOMIC DNA]</scope>
    <source>
        <strain evidence="14">cv. C24</strain>
    </source>
</reference>
<feature type="domain" description="Dof-type" evidence="10">
    <location>
        <begin position="24"/>
        <end position="78"/>
    </location>
</feature>
<keyword evidence="3 9" id="KW-0862">Zinc</keyword>
<evidence type="ECO:0000313" key="11">
    <source>
        <dbReference type="EMBL" id="CAA0395969.1"/>
    </source>
</evidence>
<dbReference type="Proteomes" id="UP000434276">
    <property type="component" value="Unassembled WGS sequence"/>
</dbReference>
<dbReference type="PANTHER" id="PTHR31992">
    <property type="entry name" value="DOF ZINC FINGER PROTEIN DOF1.4-RELATED"/>
    <property type="match status" value="1"/>
</dbReference>
<keyword evidence="4 9" id="KW-0805">Transcription regulation</keyword>
<dbReference type="InterPro" id="IPR045174">
    <property type="entry name" value="Dof"/>
</dbReference>
<dbReference type="GO" id="GO:0003677">
    <property type="term" value="F:DNA binding"/>
    <property type="evidence" value="ECO:0007669"/>
    <property type="project" value="UniProtKB-UniRule"/>
</dbReference>
<dbReference type="Pfam" id="PF02701">
    <property type="entry name" value="Zn_ribbon_Dof"/>
    <property type="match status" value="1"/>
</dbReference>
<evidence type="ECO:0000256" key="5">
    <source>
        <dbReference type="ARBA" id="ARBA00023125"/>
    </source>
</evidence>
<dbReference type="PROSITE" id="PS50884">
    <property type="entry name" value="ZF_DOF_2"/>
    <property type="match status" value="1"/>
</dbReference>
<evidence type="ECO:0000313" key="14">
    <source>
        <dbReference type="Proteomes" id="UP000434276"/>
    </source>
</evidence>
<evidence type="ECO:0000256" key="3">
    <source>
        <dbReference type="ARBA" id="ARBA00022833"/>
    </source>
</evidence>
<dbReference type="OrthoDB" id="1927254at2759"/>
<keyword evidence="5 8" id="KW-0238">DNA-binding</keyword>
<dbReference type="GO" id="GO:0008270">
    <property type="term" value="F:zinc ion binding"/>
    <property type="evidence" value="ECO:0007669"/>
    <property type="project" value="UniProtKB-KW"/>
</dbReference>
<dbReference type="ExpressionAtlas" id="A0A178UXJ9">
    <property type="expression patterns" value="baseline and differential"/>
</dbReference>
<dbReference type="InterPro" id="IPR003851">
    <property type="entry name" value="Znf_Dof"/>
</dbReference>
<sequence length="225" mass="25431">MDNLNVFANEDNQVNGLKRPPPSRVCPRCDSDNTKFCFYNNYSESQPRYFCKNCRRYWTHGGALRNIPVGGSCRKPKRLKVDQSSISEMVSVENQPISHQSFRQTQENNEFVRSFDASSSATVTAVPNHFGYLSELHGVTNLLPIQSFRTMDCLDFGDESFQQGYYDVGSNDLIDNPLINQSIGGYVDNLTSYCINQVDQHKWNQSFNHAMNMNHKASSSGSIGS</sequence>
<evidence type="ECO:0000256" key="7">
    <source>
        <dbReference type="ARBA" id="ARBA00023242"/>
    </source>
</evidence>
<gene>
    <name evidence="12" type="ordered locus">AXX17_At4g24360</name>
    <name evidence="11" type="ORF">C24_LOCUS18705</name>
</gene>
<evidence type="ECO:0000256" key="1">
    <source>
        <dbReference type="ARBA" id="ARBA00022723"/>
    </source>
</evidence>
<dbReference type="PANTHER" id="PTHR31992:SF126">
    <property type="entry name" value="DOF ZINC FINGER PROTEIN DOF4.2-RELATED"/>
    <property type="match status" value="1"/>
</dbReference>
<dbReference type="Proteomes" id="UP000078284">
    <property type="component" value="Chromosome 4"/>
</dbReference>
<proteinExistence type="predicted"/>
<dbReference type="GO" id="GO:0005634">
    <property type="term" value="C:nucleus"/>
    <property type="evidence" value="ECO:0007669"/>
    <property type="project" value="UniProtKB-SubCell"/>
</dbReference>
<evidence type="ECO:0000256" key="2">
    <source>
        <dbReference type="ARBA" id="ARBA00022771"/>
    </source>
</evidence>
<evidence type="ECO:0000256" key="9">
    <source>
        <dbReference type="RuleBase" id="RU369094"/>
    </source>
</evidence>
<reference evidence="12" key="2">
    <citation type="submission" date="2016-03" db="EMBL/GenBank/DDBJ databases">
        <title>Full-length assembly of Arabidopsis thaliana Ler reveals the complement of translocations and inversions.</title>
        <authorList>
            <person name="Zapata L."/>
            <person name="Schneeberger K."/>
            <person name="Ossowski S."/>
        </authorList>
    </citation>
    <scope>NUCLEOTIDE SEQUENCE [LARGE SCALE GENOMIC DNA]</scope>
    <source>
        <tissue evidence="12">Leaf</tissue>
    </source>
</reference>
<organism evidence="12 13">
    <name type="scientific">Arabidopsis thaliana</name>
    <name type="common">Mouse-ear cress</name>
    <dbReference type="NCBI Taxonomy" id="3702"/>
    <lineage>
        <taxon>Eukaryota</taxon>
        <taxon>Viridiplantae</taxon>
        <taxon>Streptophyta</taxon>
        <taxon>Embryophyta</taxon>
        <taxon>Tracheophyta</taxon>
        <taxon>Spermatophyta</taxon>
        <taxon>Magnoliopsida</taxon>
        <taxon>eudicotyledons</taxon>
        <taxon>Gunneridae</taxon>
        <taxon>Pentapetalae</taxon>
        <taxon>rosids</taxon>
        <taxon>malvids</taxon>
        <taxon>Brassicales</taxon>
        <taxon>Brassicaceae</taxon>
        <taxon>Camelineae</taxon>
        <taxon>Arabidopsis</taxon>
    </lineage>
</organism>
<keyword evidence="2 8" id="KW-0863">Zinc-finger</keyword>
<evidence type="ECO:0000256" key="6">
    <source>
        <dbReference type="ARBA" id="ARBA00023163"/>
    </source>
</evidence>
<dbReference type="PROSITE" id="PS01361">
    <property type="entry name" value="ZF_DOF_1"/>
    <property type="match status" value="1"/>
</dbReference>
<reference evidence="13" key="1">
    <citation type="journal article" date="2016" name="Proc. Natl. Acad. Sci. U.S.A.">
        <title>Chromosome-level assembly of Arabidopsis thaliana Ler reveals the extent of translocation and inversion polymorphisms.</title>
        <authorList>
            <person name="Zapata L."/>
            <person name="Ding J."/>
            <person name="Willing E.M."/>
            <person name="Hartwig B."/>
            <person name="Bezdan D."/>
            <person name="Jiao W.B."/>
            <person name="Patel V."/>
            <person name="Velikkakam James G."/>
            <person name="Koornneef M."/>
            <person name="Ossowski S."/>
            <person name="Schneeberger K."/>
        </authorList>
    </citation>
    <scope>NUCLEOTIDE SEQUENCE [LARGE SCALE GENOMIC DNA]</scope>
    <source>
        <strain evidence="13">cv. Landsberg erecta</strain>
    </source>
</reference>
<comment type="subcellular location">
    <subcellularLocation>
        <location evidence="8 9">Nucleus</location>
    </subcellularLocation>
</comment>
<dbReference type="EMBL" id="CACSHJ010000095">
    <property type="protein sequence ID" value="CAA0395969.1"/>
    <property type="molecule type" value="Genomic_DNA"/>
</dbReference>
<protein>
    <recommendedName>
        <fullName evidence="9">Dof zinc finger protein</fullName>
    </recommendedName>
</protein>
<keyword evidence="6 9" id="KW-0804">Transcription</keyword>
<accession>A0A5S9XUT7</accession>
<evidence type="ECO:0000256" key="8">
    <source>
        <dbReference type="PROSITE-ProRule" id="PRU00071"/>
    </source>
</evidence>
<keyword evidence="7 8" id="KW-0539">Nucleus</keyword>
<evidence type="ECO:0000256" key="4">
    <source>
        <dbReference type="ARBA" id="ARBA00023015"/>
    </source>
</evidence>